<keyword evidence="3" id="KW-0732">Signal</keyword>
<keyword evidence="6" id="KW-1185">Reference proteome</keyword>
<proteinExistence type="predicted"/>
<keyword evidence="2" id="KW-0812">Transmembrane</keyword>
<keyword evidence="2" id="KW-0472">Membrane</keyword>
<evidence type="ECO:0000256" key="2">
    <source>
        <dbReference type="SAM" id="Phobius"/>
    </source>
</evidence>
<feature type="chain" id="PRO_5027119686" description="DUF7042 domain-containing protein" evidence="3">
    <location>
        <begin position="23"/>
        <end position="512"/>
    </location>
</feature>
<sequence>MYRGISLILTYFFSTFLLESECACTLPSQLTGNWWDSRTNGVVTFSSLAVTSGWQLTINAAVWNTFTCVESDSSYLVFRSDTHNHLFGVDYYAIYCLEYSSLTTNSYSYYVRSNVEDFTGKRVFLLDQLQDPSYTSTAQYCNHTNGPDTREYNVLVKQDMQQSVHLQQYFPDPLLGVFSYTVNDGTSTSCAGTGSVWDGCYVNGGIDRTTAVLNYTQCATLVMGSTSGVFYNVANVTESGSTYYTILINSDGTDPIFTCIAVSQSGSTRSISTNPGGCAANQVPTSRTSHADSVLIALTEYVFTTTTSTTTMMPTTSNNDSSNTNPSTGESSSGGSNTAAVVGAVLSILLLIAIIIIAFLIYQKYFKGKKSQIQHRQSLKGNCTDIKPPLPPDSDFTLSELNLKREPTMSDDLVVDSLSPQNPNSKDYNSRVKQVSLQNKLSVECLEYDGTLNEKTKPLASSMSPFAMTSTIYSQPEPLNEALRRNLTPLPEQPRPPTSSAIRTKPLPPIHN</sequence>
<reference evidence="5 6" key="1">
    <citation type="submission" date="2020-06" db="EMBL/GenBank/DDBJ databases">
        <authorList>
            <person name="Li R."/>
            <person name="Bekaert M."/>
        </authorList>
    </citation>
    <scope>NUCLEOTIDE SEQUENCE [LARGE SCALE GENOMIC DNA]</scope>
    <source>
        <strain evidence="6">wild</strain>
    </source>
</reference>
<dbReference type="EMBL" id="CACVKT020002850">
    <property type="protein sequence ID" value="CAC5380225.1"/>
    <property type="molecule type" value="Genomic_DNA"/>
</dbReference>
<feature type="signal peptide" evidence="3">
    <location>
        <begin position="1"/>
        <end position="22"/>
    </location>
</feature>
<evidence type="ECO:0000259" key="4">
    <source>
        <dbReference type="Pfam" id="PF23069"/>
    </source>
</evidence>
<evidence type="ECO:0000256" key="1">
    <source>
        <dbReference type="SAM" id="MobiDB-lite"/>
    </source>
</evidence>
<keyword evidence="2" id="KW-1133">Transmembrane helix</keyword>
<feature type="region of interest" description="Disordered" evidence="1">
    <location>
        <begin position="487"/>
        <end position="512"/>
    </location>
</feature>
<evidence type="ECO:0000256" key="3">
    <source>
        <dbReference type="SAM" id="SignalP"/>
    </source>
</evidence>
<name>A0A6J8B8L7_MYTCO</name>
<feature type="transmembrane region" description="Helical" evidence="2">
    <location>
        <begin position="340"/>
        <end position="362"/>
    </location>
</feature>
<dbReference type="AlphaFoldDB" id="A0A6J8B8L7"/>
<feature type="region of interest" description="Disordered" evidence="1">
    <location>
        <begin position="309"/>
        <end position="336"/>
    </location>
</feature>
<dbReference type="InterPro" id="IPR055470">
    <property type="entry name" value="DUF7042"/>
</dbReference>
<dbReference type="Proteomes" id="UP000507470">
    <property type="component" value="Unassembled WGS sequence"/>
</dbReference>
<organism evidence="5 6">
    <name type="scientific">Mytilus coruscus</name>
    <name type="common">Sea mussel</name>
    <dbReference type="NCBI Taxonomy" id="42192"/>
    <lineage>
        <taxon>Eukaryota</taxon>
        <taxon>Metazoa</taxon>
        <taxon>Spiralia</taxon>
        <taxon>Lophotrochozoa</taxon>
        <taxon>Mollusca</taxon>
        <taxon>Bivalvia</taxon>
        <taxon>Autobranchia</taxon>
        <taxon>Pteriomorphia</taxon>
        <taxon>Mytilida</taxon>
        <taxon>Mytiloidea</taxon>
        <taxon>Mytilidae</taxon>
        <taxon>Mytilinae</taxon>
        <taxon>Mytilus</taxon>
    </lineage>
</organism>
<protein>
    <recommendedName>
        <fullName evidence="4">DUF7042 domain-containing protein</fullName>
    </recommendedName>
</protein>
<evidence type="ECO:0000313" key="5">
    <source>
        <dbReference type="EMBL" id="CAC5380225.1"/>
    </source>
</evidence>
<dbReference type="Pfam" id="PF23069">
    <property type="entry name" value="DUF7042"/>
    <property type="match status" value="1"/>
</dbReference>
<gene>
    <name evidence="5" type="ORF">MCOR_16200</name>
</gene>
<feature type="domain" description="DUF7042" evidence="4">
    <location>
        <begin position="178"/>
        <end position="272"/>
    </location>
</feature>
<dbReference type="OrthoDB" id="6077883at2759"/>
<accession>A0A6J8B8L7</accession>
<evidence type="ECO:0000313" key="6">
    <source>
        <dbReference type="Proteomes" id="UP000507470"/>
    </source>
</evidence>